<dbReference type="InterPro" id="IPR039425">
    <property type="entry name" value="RNA_pol_sigma-70-like"/>
</dbReference>
<evidence type="ECO:0000313" key="9">
    <source>
        <dbReference type="Proteomes" id="UP000776276"/>
    </source>
</evidence>
<keyword evidence="9" id="KW-1185">Reference proteome</keyword>
<dbReference type="PANTHER" id="PTHR43133:SF25">
    <property type="entry name" value="RNA POLYMERASE SIGMA FACTOR RFAY-RELATED"/>
    <property type="match status" value="1"/>
</dbReference>
<dbReference type="PANTHER" id="PTHR43133">
    <property type="entry name" value="RNA POLYMERASE ECF-TYPE SIGMA FACTO"/>
    <property type="match status" value="1"/>
</dbReference>
<evidence type="ECO:0000256" key="4">
    <source>
        <dbReference type="ARBA" id="ARBA00023163"/>
    </source>
</evidence>
<evidence type="ECO:0000259" key="6">
    <source>
        <dbReference type="Pfam" id="PF04542"/>
    </source>
</evidence>
<evidence type="ECO:0000313" key="8">
    <source>
        <dbReference type="EMBL" id="MBU3078808.1"/>
    </source>
</evidence>
<keyword evidence="4 5" id="KW-0804">Transcription</keyword>
<dbReference type="CDD" id="cd06171">
    <property type="entry name" value="Sigma70_r4"/>
    <property type="match status" value="1"/>
</dbReference>
<evidence type="ECO:0000256" key="1">
    <source>
        <dbReference type="ARBA" id="ARBA00023015"/>
    </source>
</evidence>
<keyword evidence="2 5" id="KW-0731">Sigma factor</keyword>
<organism evidence="8 9">
    <name type="scientific">Sphingomonas quercus</name>
    <dbReference type="NCBI Taxonomy" id="2842451"/>
    <lineage>
        <taxon>Bacteria</taxon>
        <taxon>Pseudomonadati</taxon>
        <taxon>Pseudomonadota</taxon>
        <taxon>Alphaproteobacteria</taxon>
        <taxon>Sphingomonadales</taxon>
        <taxon>Sphingomonadaceae</taxon>
        <taxon>Sphingomonas</taxon>
    </lineage>
</organism>
<name>A0ABS6BKI5_9SPHN</name>
<accession>A0ABS6BKI5</accession>
<dbReference type="EMBL" id="JAHKRT010000007">
    <property type="protein sequence ID" value="MBU3078808.1"/>
    <property type="molecule type" value="Genomic_DNA"/>
</dbReference>
<feature type="domain" description="RNA polymerase sigma factor 70 region 4 type 2" evidence="7">
    <location>
        <begin position="104"/>
        <end position="155"/>
    </location>
</feature>
<dbReference type="InterPro" id="IPR013249">
    <property type="entry name" value="RNA_pol_sigma70_r4_t2"/>
</dbReference>
<protein>
    <recommendedName>
        <fullName evidence="5">RNA polymerase sigma factor</fullName>
    </recommendedName>
</protein>
<reference evidence="8 9" key="1">
    <citation type="submission" date="2021-06" db="EMBL/GenBank/DDBJ databases">
        <title>Sphingomonas sp. XMGL2, whole genome shotgun sequencing project.</title>
        <authorList>
            <person name="Zhao G."/>
            <person name="Shen L."/>
        </authorList>
    </citation>
    <scope>NUCLEOTIDE SEQUENCE [LARGE SCALE GENOMIC DNA]</scope>
    <source>
        <strain evidence="8 9">XMGL2</strain>
    </source>
</reference>
<feature type="domain" description="RNA polymerase sigma-70 region 2" evidence="6">
    <location>
        <begin position="9"/>
        <end position="73"/>
    </location>
</feature>
<dbReference type="InterPro" id="IPR014284">
    <property type="entry name" value="RNA_pol_sigma-70_dom"/>
</dbReference>
<gene>
    <name evidence="8" type="ORF">KOF26_13110</name>
</gene>
<dbReference type="NCBIfam" id="NF009164">
    <property type="entry name" value="PRK12511.1"/>
    <property type="match status" value="1"/>
</dbReference>
<comment type="similarity">
    <text evidence="5">Belongs to the sigma-70 factor family. ECF subfamily.</text>
</comment>
<evidence type="ECO:0000256" key="2">
    <source>
        <dbReference type="ARBA" id="ARBA00023082"/>
    </source>
</evidence>
<dbReference type="RefSeq" id="WP_216325712.1">
    <property type="nucleotide sequence ID" value="NZ_JAHKRT010000007.1"/>
</dbReference>
<evidence type="ECO:0000259" key="7">
    <source>
        <dbReference type="Pfam" id="PF08281"/>
    </source>
</evidence>
<dbReference type="NCBIfam" id="TIGR02937">
    <property type="entry name" value="sigma70-ECF"/>
    <property type="match status" value="1"/>
</dbReference>
<evidence type="ECO:0000256" key="3">
    <source>
        <dbReference type="ARBA" id="ARBA00023125"/>
    </source>
</evidence>
<dbReference type="Proteomes" id="UP000776276">
    <property type="component" value="Unassembled WGS sequence"/>
</dbReference>
<dbReference type="InterPro" id="IPR000838">
    <property type="entry name" value="RNA_pol_sigma70_ECF_CS"/>
</dbReference>
<dbReference type="Pfam" id="PF04542">
    <property type="entry name" value="Sigma70_r2"/>
    <property type="match status" value="1"/>
</dbReference>
<sequence length="178" mass="19432">MTSWKTSEITQHLPALRGYARALTRNEAAADDLVQDALLRAYERAETYRPDRSLRSWLFAILHNLFVDGRRRGASEERGHAGLAGLWADRMAEAGQEHAVALAEIAARFDALPDEQRAVLDLVAVRGLTYQEAADALDAPIGTIMSRLSRARAALRAHMVSAKTEAGGTLRIIGGKDA</sequence>
<comment type="caution">
    <text evidence="8">The sequence shown here is derived from an EMBL/GenBank/DDBJ whole genome shotgun (WGS) entry which is preliminary data.</text>
</comment>
<keyword evidence="1 5" id="KW-0805">Transcription regulation</keyword>
<dbReference type="InterPro" id="IPR007627">
    <property type="entry name" value="RNA_pol_sigma70_r2"/>
</dbReference>
<dbReference type="PROSITE" id="PS01063">
    <property type="entry name" value="SIGMA70_ECF"/>
    <property type="match status" value="1"/>
</dbReference>
<evidence type="ECO:0000256" key="5">
    <source>
        <dbReference type="RuleBase" id="RU000716"/>
    </source>
</evidence>
<keyword evidence="3 5" id="KW-0238">DNA-binding</keyword>
<proteinExistence type="inferred from homology"/>
<dbReference type="Pfam" id="PF08281">
    <property type="entry name" value="Sigma70_r4_2"/>
    <property type="match status" value="1"/>
</dbReference>